<evidence type="ECO:0000313" key="11">
    <source>
        <dbReference type="Proteomes" id="UP000321250"/>
    </source>
</evidence>
<dbReference type="Pfam" id="PF01346">
    <property type="entry name" value="FKBP_N"/>
    <property type="match status" value="1"/>
</dbReference>
<sequence length="197" mass="20651">MSTVTAVPLLPVKRSYLVYLWIGIALLVVSAFALARQGDDPLARNARAKGVVTTPSGLQYKVLEKGTGTAKPTDTDVALVEYEGKLLNGTTFDKSQQPTPMPVAGVVPGFSEALKLMPKGSKYRVWIKPSLGYGDKATGPIPANSALMFDIKLLDFLPESVVRQMQAQQAGGMPGSAMPGGAPGAAMPGMPPQGAPR</sequence>
<keyword evidence="8" id="KW-0812">Transmembrane</keyword>
<dbReference type="InterPro" id="IPR046357">
    <property type="entry name" value="PPIase_dom_sf"/>
</dbReference>
<dbReference type="GO" id="GO:0003755">
    <property type="term" value="F:peptidyl-prolyl cis-trans isomerase activity"/>
    <property type="evidence" value="ECO:0007669"/>
    <property type="project" value="UniProtKB-UniRule"/>
</dbReference>
<protein>
    <recommendedName>
        <fullName evidence="6">Peptidyl-prolyl cis-trans isomerase</fullName>
        <ecNumber evidence="6">5.2.1.8</ecNumber>
    </recommendedName>
</protein>
<feature type="transmembrane region" description="Helical" evidence="8">
    <location>
        <begin position="16"/>
        <end position="35"/>
    </location>
</feature>
<organism evidence="10 11">
    <name type="scientific">Sphingomonas ginsenosidivorax</name>
    <dbReference type="NCBI Taxonomy" id="862135"/>
    <lineage>
        <taxon>Bacteria</taxon>
        <taxon>Pseudomonadati</taxon>
        <taxon>Pseudomonadota</taxon>
        <taxon>Alphaproteobacteria</taxon>
        <taxon>Sphingomonadales</taxon>
        <taxon>Sphingomonadaceae</taxon>
        <taxon>Sphingomonas</taxon>
    </lineage>
</organism>
<gene>
    <name evidence="10" type="ORF">FSB78_10910</name>
</gene>
<evidence type="ECO:0000256" key="1">
    <source>
        <dbReference type="ARBA" id="ARBA00000971"/>
    </source>
</evidence>
<evidence type="ECO:0000313" key="10">
    <source>
        <dbReference type="EMBL" id="TXC71390.1"/>
    </source>
</evidence>
<accession>A0A5C6UG31</accession>
<comment type="catalytic activity">
    <reaction evidence="1 5 6">
        <text>[protein]-peptidylproline (omega=180) = [protein]-peptidylproline (omega=0)</text>
        <dbReference type="Rhea" id="RHEA:16237"/>
        <dbReference type="Rhea" id="RHEA-COMP:10747"/>
        <dbReference type="Rhea" id="RHEA-COMP:10748"/>
        <dbReference type="ChEBI" id="CHEBI:83833"/>
        <dbReference type="ChEBI" id="CHEBI:83834"/>
        <dbReference type="EC" id="5.2.1.8"/>
    </reaction>
</comment>
<dbReference type="Gene3D" id="3.10.50.40">
    <property type="match status" value="1"/>
</dbReference>
<evidence type="ECO:0000256" key="2">
    <source>
        <dbReference type="ARBA" id="ARBA00006577"/>
    </source>
</evidence>
<evidence type="ECO:0000256" key="5">
    <source>
        <dbReference type="PROSITE-ProRule" id="PRU00277"/>
    </source>
</evidence>
<evidence type="ECO:0000256" key="6">
    <source>
        <dbReference type="RuleBase" id="RU003915"/>
    </source>
</evidence>
<feature type="compositionally biased region" description="Low complexity" evidence="7">
    <location>
        <begin position="170"/>
        <end position="188"/>
    </location>
</feature>
<keyword evidence="8" id="KW-0472">Membrane</keyword>
<comment type="similarity">
    <text evidence="2 6">Belongs to the FKBP-type PPIase family.</text>
</comment>
<keyword evidence="3 5" id="KW-0697">Rotamase</keyword>
<dbReference type="AlphaFoldDB" id="A0A5C6UG31"/>
<feature type="domain" description="PPIase FKBP-type" evidence="9">
    <location>
        <begin position="75"/>
        <end position="157"/>
    </location>
</feature>
<evidence type="ECO:0000259" key="9">
    <source>
        <dbReference type="PROSITE" id="PS50059"/>
    </source>
</evidence>
<dbReference type="SUPFAM" id="SSF54534">
    <property type="entry name" value="FKBP-like"/>
    <property type="match status" value="1"/>
</dbReference>
<keyword evidence="8" id="KW-1133">Transmembrane helix</keyword>
<dbReference type="GO" id="GO:0006457">
    <property type="term" value="P:protein folding"/>
    <property type="evidence" value="ECO:0007669"/>
    <property type="project" value="InterPro"/>
</dbReference>
<keyword evidence="4 5" id="KW-0413">Isomerase</keyword>
<proteinExistence type="inferred from homology"/>
<dbReference type="OrthoDB" id="9812109at2"/>
<dbReference type="Pfam" id="PF00254">
    <property type="entry name" value="FKBP_C"/>
    <property type="match status" value="1"/>
</dbReference>
<name>A0A5C6UG31_9SPHN</name>
<feature type="region of interest" description="Disordered" evidence="7">
    <location>
        <begin position="170"/>
        <end position="197"/>
    </location>
</feature>
<dbReference type="PANTHER" id="PTHR43811">
    <property type="entry name" value="FKBP-TYPE PEPTIDYL-PROLYL CIS-TRANS ISOMERASE FKPA"/>
    <property type="match status" value="1"/>
</dbReference>
<dbReference type="PANTHER" id="PTHR43811:SF23">
    <property type="entry name" value="FKBP-TYPE 22 KDA PEPTIDYL-PROLYL CIS-TRANS ISOMERASE"/>
    <property type="match status" value="1"/>
</dbReference>
<reference evidence="10 11" key="1">
    <citation type="journal article" date="2013" name="Antonie Van Leeuwenhoek">
        <title>Sphingomonas ginsenosidivorax sp. nov., with the ability to transform ginsenosides.</title>
        <authorList>
            <person name="Jin X.F."/>
            <person name="Kim J.K."/>
            <person name="Liu Q.M."/>
            <person name="Kang M.S."/>
            <person name="He D."/>
            <person name="Jin F.X."/>
            <person name="Kim S.C."/>
            <person name="Im W.T."/>
        </authorList>
    </citation>
    <scope>NUCLEOTIDE SEQUENCE [LARGE SCALE GENOMIC DNA]</scope>
    <source>
        <strain evidence="10 11">KHI67</strain>
    </source>
</reference>
<evidence type="ECO:0000256" key="8">
    <source>
        <dbReference type="SAM" id="Phobius"/>
    </source>
</evidence>
<evidence type="ECO:0000256" key="4">
    <source>
        <dbReference type="ARBA" id="ARBA00023235"/>
    </source>
</evidence>
<comment type="caution">
    <text evidence="10">The sequence shown here is derived from an EMBL/GenBank/DDBJ whole genome shotgun (WGS) entry which is preliminary data.</text>
</comment>
<dbReference type="EMBL" id="VOQR01000001">
    <property type="protein sequence ID" value="TXC71390.1"/>
    <property type="molecule type" value="Genomic_DNA"/>
</dbReference>
<evidence type="ECO:0000256" key="3">
    <source>
        <dbReference type="ARBA" id="ARBA00023110"/>
    </source>
</evidence>
<dbReference type="Proteomes" id="UP000321250">
    <property type="component" value="Unassembled WGS sequence"/>
</dbReference>
<dbReference type="PROSITE" id="PS50059">
    <property type="entry name" value="FKBP_PPIASE"/>
    <property type="match status" value="1"/>
</dbReference>
<keyword evidence="11" id="KW-1185">Reference proteome</keyword>
<dbReference type="InterPro" id="IPR000774">
    <property type="entry name" value="PPIase_FKBP_N"/>
</dbReference>
<dbReference type="InterPro" id="IPR001179">
    <property type="entry name" value="PPIase_FKBP_dom"/>
</dbReference>
<dbReference type="EC" id="5.2.1.8" evidence="6"/>
<evidence type="ECO:0000256" key="7">
    <source>
        <dbReference type="SAM" id="MobiDB-lite"/>
    </source>
</evidence>
<dbReference type="RefSeq" id="WP_147082633.1">
    <property type="nucleotide sequence ID" value="NZ_VOQR01000001.1"/>
</dbReference>